<accession>A0ABY2QPQ3</accession>
<dbReference type="InterPro" id="IPR009506">
    <property type="entry name" value="YjiS-like"/>
</dbReference>
<dbReference type="Proteomes" id="UP000309667">
    <property type="component" value="Unassembled WGS sequence"/>
</dbReference>
<proteinExistence type="predicted"/>
<feature type="domain" description="YjiS-like" evidence="1">
    <location>
        <begin position="42"/>
        <end position="76"/>
    </location>
</feature>
<keyword evidence="3" id="KW-1185">Reference proteome</keyword>
<organism evidence="2 3">
    <name type="scientific">Rhizobium rhizophilum</name>
    <dbReference type="NCBI Taxonomy" id="1850373"/>
    <lineage>
        <taxon>Bacteria</taxon>
        <taxon>Pseudomonadati</taxon>
        <taxon>Pseudomonadota</taxon>
        <taxon>Alphaproteobacteria</taxon>
        <taxon>Hyphomicrobiales</taxon>
        <taxon>Rhizobiaceae</taxon>
        <taxon>Rhizobium/Agrobacterium group</taxon>
        <taxon>Rhizobium</taxon>
    </lineage>
</organism>
<comment type="caution">
    <text evidence="2">The sequence shown here is derived from an EMBL/GenBank/DDBJ whole genome shotgun (WGS) entry which is preliminary data.</text>
</comment>
<protein>
    <submittedName>
        <fullName evidence="2">DUF1127 domain-containing protein</fullName>
    </submittedName>
</protein>
<evidence type="ECO:0000313" key="2">
    <source>
        <dbReference type="EMBL" id="THV10994.1"/>
    </source>
</evidence>
<evidence type="ECO:0000259" key="1">
    <source>
        <dbReference type="Pfam" id="PF06568"/>
    </source>
</evidence>
<name>A0ABY2QPQ3_9HYPH</name>
<gene>
    <name evidence="2" type="ORF">E9677_21810</name>
</gene>
<dbReference type="EMBL" id="STGT01000006">
    <property type="protein sequence ID" value="THV10994.1"/>
    <property type="molecule type" value="Genomic_DNA"/>
</dbReference>
<dbReference type="Pfam" id="PF06568">
    <property type="entry name" value="YjiS-like"/>
    <property type="match status" value="1"/>
</dbReference>
<evidence type="ECO:0000313" key="3">
    <source>
        <dbReference type="Proteomes" id="UP000309667"/>
    </source>
</evidence>
<sequence length="95" mass="10747">MELPVGAFAMVTIETITSNADNALVRPARSAWLAASVRAVGEALKLWRRRRTTRVHLSQLTDEQLRDVGLSPDMAEREIRKSRLLLLDRPLQPPF</sequence>
<reference evidence="2 3" key="1">
    <citation type="submission" date="2019-04" db="EMBL/GenBank/DDBJ databases">
        <title>Genome sequence of strain 7209-2.</title>
        <authorList>
            <person name="Gao J."/>
            <person name="Sun J."/>
        </authorList>
    </citation>
    <scope>NUCLEOTIDE SEQUENCE [LARGE SCALE GENOMIC DNA]</scope>
    <source>
        <strain evidence="2 3">7209-2</strain>
    </source>
</reference>